<dbReference type="PROSITE" id="PS50110">
    <property type="entry name" value="RESPONSE_REGULATORY"/>
    <property type="match status" value="2"/>
</dbReference>
<dbReference type="PANTHER" id="PTHR45339">
    <property type="entry name" value="HYBRID SIGNAL TRANSDUCTION HISTIDINE KINASE J"/>
    <property type="match status" value="1"/>
</dbReference>
<accession>A0A2U2PFQ6</accession>
<dbReference type="SUPFAM" id="SSF52172">
    <property type="entry name" value="CheY-like"/>
    <property type="match status" value="2"/>
</dbReference>
<dbReference type="Pfam" id="PF00072">
    <property type="entry name" value="Response_reg"/>
    <property type="match status" value="2"/>
</dbReference>
<feature type="coiled-coil region" evidence="4">
    <location>
        <begin position="124"/>
        <end position="151"/>
    </location>
</feature>
<feature type="modified residue" description="4-aspartylphosphate" evidence="3">
    <location>
        <position position="219"/>
    </location>
</feature>
<dbReference type="GO" id="GO:0000160">
    <property type="term" value="P:phosphorelay signal transduction system"/>
    <property type="evidence" value="ECO:0007669"/>
    <property type="project" value="UniProtKB-KW"/>
</dbReference>
<dbReference type="InterPro" id="IPR011006">
    <property type="entry name" value="CheY-like_superfamily"/>
</dbReference>
<dbReference type="AlphaFoldDB" id="A0A2U2PFQ6"/>
<feature type="domain" description="Response regulatory" evidence="5">
    <location>
        <begin position="5"/>
        <end position="122"/>
    </location>
</feature>
<comment type="caution">
    <text evidence="6">The sequence shown here is derived from an EMBL/GenBank/DDBJ whole genome shotgun (WGS) entry which is preliminary data.</text>
</comment>
<evidence type="ECO:0000256" key="1">
    <source>
        <dbReference type="ARBA" id="ARBA00022553"/>
    </source>
</evidence>
<reference evidence="6 7" key="1">
    <citation type="submission" date="2018-04" db="EMBL/GenBank/DDBJ databases">
        <title>Pedobacter chongqingensis sp. nov., isolated from a rottenly hemp rope.</title>
        <authorList>
            <person name="Cai Y."/>
        </authorList>
    </citation>
    <scope>NUCLEOTIDE SEQUENCE [LARGE SCALE GENOMIC DNA]</scope>
    <source>
        <strain evidence="6 7">FJ4-8</strain>
    </source>
</reference>
<proteinExistence type="predicted"/>
<organism evidence="6 7">
    <name type="scientific">Pararcticibacter amylolyticus</name>
    <dbReference type="NCBI Taxonomy" id="2173175"/>
    <lineage>
        <taxon>Bacteria</taxon>
        <taxon>Pseudomonadati</taxon>
        <taxon>Bacteroidota</taxon>
        <taxon>Sphingobacteriia</taxon>
        <taxon>Sphingobacteriales</taxon>
        <taxon>Sphingobacteriaceae</taxon>
        <taxon>Pararcticibacter</taxon>
    </lineage>
</organism>
<feature type="modified residue" description="4-aspartylphosphate" evidence="3">
    <location>
        <position position="54"/>
    </location>
</feature>
<keyword evidence="4" id="KW-0175">Coiled coil</keyword>
<evidence type="ECO:0000256" key="4">
    <source>
        <dbReference type="SAM" id="Coils"/>
    </source>
</evidence>
<feature type="domain" description="Response regulatory" evidence="5">
    <location>
        <begin position="170"/>
        <end position="288"/>
    </location>
</feature>
<dbReference type="EMBL" id="QEAS01000010">
    <property type="protein sequence ID" value="PWG80092.1"/>
    <property type="molecule type" value="Genomic_DNA"/>
</dbReference>
<dbReference type="Gene3D" id="3.40.50.2300">
    <property type="match status" value="2"/>
</dbReference>
<evidence type="ECO:0000259" key="5">
    <source>
        <dbReference type="PROSITE" id="PS50110"/>
    </source>
</evidence>
<keyword evidence="1 3" id="KW-0597">Phosphoprotein</keyword>
<keyword evidence="2" id="KW-0902">Two-component regulatory system</keyword>
<evidence type="ECO:0000313" key="7">
    <source>
        <dbReference type="Proteomes" id="UP000245647"/>
    </source>
</evidence>
<evidence type="ECO:0000256" key="2">
    <source>
        <dbReference type="ARBA" id="ARBA00023012"/>
    </source>
</evidence>
<protein>
    <recommendedName>
        <fullName evidence="5">Response regulatory domain-containing protein</fullName>
    </recommendedName>
</protein>
<dbReference type="SMART" id="SM00448">
    <property type="entry name" value="REC"/>
    <property type="match status" value="2"/>
</dbReference>
<dbReference type="Proteomes" id="UP000245647">
    <property type="component" value="Unassembled WGS sequence"/>
</dbReference>
<dbReference type="PANTHER" id="PTHR45339:SF1">
    <property type="entry name" value="HYBRID SIGNAL TRANSDUCTION HISTIDINE KINASE J"/>
    <property type="match status" value="1"/>
</dbReference>
<evidence type="ECO:0000313" key="6">
    <source>
        <dbReference type="EMBL" id="PWG80092.1"/>
    </source>
</evidence>
<dbReference type="CDD" id="cd17546">
    <property type="entry name" value="REC_hyHK_CKI1_RcsC-like"/>
    <property type="match status" value="1"/>
</dbReference>
<keyword evidence="7" id="KW-1185">Reference proteome</keyword>
<dbReference type="InterPro" id="IPR001789">
    <property type="entry name" value="Sig_transdc_resp-reg_receiver"/>
</dbReference>
<dbReference type="CDD" id="cd00156">
    <property type="entry name" value="REC"/>
    <property type="match status" value="1"/>
</dbReference>
<evidence type="ECO:0000256" key="3">
    <source>
        <dbReference type="PROSITE-ProRule" id="PRU00169"/>
    </source>
</evidence>
<gene>
    <name evidence="6" type="ORF">DDR33_12875</name>
</gene>
<sequence>MNMMKVLLVCEKTEDVLLLETLLKRDNVELVKTSSVAEALKVCSEDSIAIAVVDLEMAEMTDLSVVKNINSVSYLKDMSFIFLTTNLIGSRNTFNRFSVGRVDYLYKPLNPDIVNAKFDLFLSLVRLKNELEQQKAEAGRVQNELTLLKDRCVPERKSVRKELSKFENLRILVAEDNSISQFMIKKVLSSWNIDVDIADNGEMVLAKVSENKYDLILMDTYMPVMGGFEATRIIRSQQTDEINRIPIISLTASILEEERTEALRSGADEVLTKPFDPEILHSRIVKYTRIGGIA</sequence>
<name>A0A2U2PFQ6_9SPHI</name>